<proteinExistence type="predicted"/>
<reference evidence="2" key="2">
    <citation type="journal article" date="2018" name="Nature">
        <title>A major lineage of non-tailed dsDNA viruses as unrecognized killers of marine bacteria.</title>
        <authorList>
            <person name="Kauffman K.M."/>
            <person name="Hussain F.A."/>
            <person name="Yang J."/>
            <person name="Arevalo P."/>
            <person name="Brown J.M."/>
            <person name="Chang W.K."/>
            <person name="VanInsberghe D."/>
            <person name="Elsherbini J."/>
            <person name="Sharma R.S."/>
            <person name="Cutler M.B."/>
            <person name="Kelly L."/>
            <person name="Polz M.F."/>
        </authorList>
    </citation>
    <scope>NUCLEOTIDE SEQUENCE</scope>
    <source>
        <strain evidence="2">10N.222.46.E12</strain>
    </source>
</reference>
<keyword evidence="1" id="KW-0472">Membrane</keyword>
<accession>A0A7Z1S2N0</accession>
<protein>
    <submittedName>
        <fullName evidence="2">Uncharacterized protein</fullName>
    </submittedName>
</protein>
<keyword evidence="1" id="KW-0812">Transmembrane</keyword>
<sequence length="150" mass="17207">MKNQFVNKKLAVNLYLPALLAIIVFCSFLGGIKWMGKGLSDISDKYIEQVDTLINQSSKSNTDERLYAQKFSPALDSFERKIYTIETKKGVYHTIYNSELIVPLGAKVFVMHPITKDTELYTHLNLDRFAAICIEDMDDIECYRGKIQEL</sequence>
<organism evidence="2">
    <name type="scientific">Vibrio cyclitrophicus</name>
    <dbReference type="NCBI Taxonomy" id="47951"/>
    <lineage>
        <taxon>Bacteria</taxon>
        <taxon>Pseudomonadati</taxon>
        <taxon>Pseudomonadota</taxon>
        <taxon>Gammaproteobacteria</taxon>
        <taxon>Vibrionales</taxon>
        <taxon>Vibrionaceae</taxon>
        <taxon>Vibrio</taxon>
    </lineage>
</organism>
<dbReference type="AlphaFoldDB" id="A0A7Z1S2N0"/>
<feature type="transmembrane region" description="Helical" evidence="1">
    <location>
        <begin position="12"/>
        <end position="32"/>
    </location>
</feature>
<evidence type="ECO:0000256" key="1">
    <source>
        <dbReference type="SAM" id="Phobius"/>
    </source>
</evidence>
<comment type="caution">
    <text evidence="2">The sequence shown here is derived from an EMBL/GenBank/DDBJ whole genome shotgun (WGS) entry which is preliminary data.</text>
</comment>
<dbReference type="EMBL" id="MDBS01000017">
    <property type="protein sequence ID" value="PMP31623.1"/>
    <property type="molecule type" value="Genomic_DNA"/>
</dbReference>
<gene>
    <name evidence="2" type="ORF">BCS90_11565</name>
</gene>
<reference evidence="2" key="1">
    <citation type="submission" date="2016-07" db="EMBL/GenBank/DDBJ databases">
        <authorList>
            <person name="Kauffman K."/>
            <person name="Arevalo P."/>
            <person name="Polz M.F."/>
        </authorList>
    </citation>
    <scope>NUCLEOTIDE SEQUENCE</scope>
    <source>
        <strain evidence="2">10N.222.46.E12</strain>
    </source>
</reference>
<dbReference type="RefSeq" id="WP_154723876.1">
    <property type="nucleotide sequence ID" value="NZ_CP170591.1"/>
</dbReference>
<keyword evidence="1" id="KW-1133">Transmembrane helix</keyword>
<name>A0A7Z1S2N0_9VIBR</name>
<evidence type="ECO:0000313" key="2">
    <source>
        <dbReference type="EMBL" id="PMP31623.1"/>
    </source>
</evidence>